<dbReference type="Gene3D" id="3.40.630.30">
    <property type="match status" value="1"/>
</dbReference>
<name>A0ABS1TEG6_9CLOT</name>
<dbReference type="CDD" id="cd04301">
    <property type="entry name" value="NAT_SF"/>
    <property type="match status" value="1"/>
</dbReference>
<dbReference type="InterPro" id="IPR016181">
    <property type="entry name" value="Acyl_CoA_acyltransferase"/>
</dbReference>
<dbReference type="SUPFAM" id="SSF55729">
    <property type="entry name" value="Acyl-CoA N-acyltransferases (Nat)"/>
    <property type="match status" value="1"/>
</dbReference>
<accession>A0ABS1TEG6</accession>
<dbReference type="PROSITE" id="PS51186">
    <property type="entry name" value="GNAT"/>
    <property type="match status" value="1"/>
</dbReference>
<dbReference type="InterPro" id="IPR000182">
    <property type="entry name" value="GNAT_dom"/>
</dbReference>
<feature type="domain" description="N-acetyltransferase" evidence="1">
    <location>
        <begin position="3"/>
        <end position="163"/>
    </location>
</feature>
<reference evidence="2 3" key="1">
    <citation type="submission" date="2021-01" db="EMBL/GenBank/DDBJ databases">
        <title>Genome public.</title>
        <authorList>
            <person name="Liu C."/>
            <person name="Sun Q."/>
        </authorList>
    </citation>
    <scope>NUCLEOTIDE SEQUENCE [LARGE SCALE GENOMIC DNA]</scope>
    <source>
        <strain evidence="2 3">YIM B02515</strain>
    </source>
</reference>
<gene>
    <name evidence="2" type="ORF">JK636_14750</name>
</gene>
<proteinExistence type="predicted"/>
<dbReference type="EMBL" id="JAESWC010000009">
    <property type="protein sequence ID" value="MBL4937011.1"/>
    <property type="molecule type" value="Genomic_DNA"/>
</dbReference>
<sequence length="163" mass="18696">MADNFKVIKGEAEEAIKIMKEVAAWGRSVGFKVWKDEVLTKDKLLKYANEDDFCIGQVSGDDACCMILQWEDTLFWPNAKKDEAGYVHKLCVRRDYASQGLPAKMVEFAIEECKRRNISYLRLDTGWTNTKLCNLYKSLGFELVDRFVLDDGGAFALFEKKVE</sequence>
<protein>
    <submittedName>
        <fullName evidence="2">GNAT family N-acetyltransferase</fullName>
    </submittedName>
</protein>
<dbReference type="Pfam" id="PF00583">
    <property type="entry name" value="Acetyltransf_1"/>
    <property type="match status" value="1"/>
</dbReference>
<dbReference type="Proteomes" id="UP000632377">
    <property type="component" value="Unassembled WGS sequence"/>
</dbReference>
<evidence type="ECO:0000313" key="2">
    <source>
        <dbReference type="EMBL" id="MBL4937011.1"/>
    </source>
</evidence>
<organism evidence="2 3">
    <name type="scientific">Clostridium rhizosphaerae</name>
    <dbReference type="NCBI Taxonomy" id="2803861"/>
    <lineage>
        <taxon>Bacteria</taxon>
        <taxon>Bacillati</taxon>
        <taxon>Bacillota</taxon>
        <taxon>Clostridia</taxon>
        <taxon>Eubacteriales</taxon>
        <taxon>Clostridiaceae</taxon>
        <taxon>Clostridium</taxon>
    </lineage>
</organism>
<evidence type="ECO:0000259" key="1">
    <source>
        <dbReference type="PROSITE" id="PS51186"/>
    </source>
</evidence>
<keyword evidence="3" id="KW-1185">Reference proteome</keyword>
<comment type="caution">
    <text evidence="2">The sequence shown here is derived from an EMBL/GenBank/DDBJ whole genome shotgun (WGS) entry which is preliminary data.</text>
</comment>
<dbReference type="RefSeq" id="WP_202749766.1">
    <property type="nucleotide sequence ID" value="NZ_JAESWC010000009.1"/>
</dbReference>
<evidence type="ECO:0000313" key="3">
    <source>
        <dbReference type="Proteomes" id="UP000632377"/>
    </source>
</evidence>